<sequence length="214" mass="22708">MSPGSLPTAATMRFGELDIAYDDRLLVPREWTLAQSRWASEILRTTPPGRVLELCSGAGHIGLHAVLESDRALVCVDDAEVACDYTRRNAQAAGLAGRVEVRCARLEEALAPDERFALVVADPPWVPSGGIEQFPEDPPHAIDGGADGLDLVRAVLTVAGQHLVEGGSLLLQVGPGQEAGVAERAGTNGLVVVDVRHEGDRGSLIRLDRHEGSD</sequence>
<dbReference type="Proteomes" id="UP000502035">
    <property type="component" value="Chromosome"/>
</dbReference>
<feature type="domain" description="Methyltransferase small" evidence="1">
    <location>
        <begin position="43"/>
        <end position="125"/>
    </location>
</feature>
<evidence type="ECO:0000313" key="3">
    <source>
        <dbReference type="Proteomes" id="UP000502035"/>
    </source>
</evidence>
<dbReference type="GO" id="GO:0003676">
    <property type="term" value="F:nucleic acid binding"/>
    <property type="evidence" value="ECO:0007669"/>
    <property type="project" value="InterPro"/>
</dbReference>
<evidence type="ECO:0000313" key="2">
    <source>
        <dbReference type="EMBL" id="QIK75128.1"/>
    </source>
</evidence>
<keyword evidence="2" id="KW-0489">Methyltransferase</keyword>
<dbReference type="GO" id="GO:0032259">
    <property type="term" value="P:methylation"/>
    <property type="evidence" value="ECO:0007669"/>
    <property type="project" value="UniProtKB-KW"/>
</dbReference>
<evidence type="ECO:0000259" key="1">
    <source>
        <dbReference type="Pfam" id="PF05175"/>
    </source>
</evidence>
<dbReference type="AlphaFoldDB" id="A0A6G7YER0"/>
<dbReference type="InterPro" id="IPR050320">
    <property type="entry name" value="N5-glutamine_MTase"/>
</dbReference>
<dbReference type="SUPFAM" id="SSF53335">
    <property type="entry name" value="S-adenosyl-L-methionine-dependent methyltransferases"/>
    <property type="match status" value="1"/>
</dbReference>
<name>A0A6G7YER0_9ACTN</name>
<gene>
    <name evidence="2" type="ORF">G7071_06485</name>
</gene>
<dbReference type="KEGG" id="npi:G7071_06485"/>
<dbReference type="Gene3D" id="3.40.50.150">
    <property type="entry name" value="Vaccinia Virus protein VP39"/>
    <property type="match status" value="1"/>
</dbReference>
<proteinExistence type="predicted"/>
<dbReference type="GO" id="GO:0008757">
    <property type="term" value="F:S-adenosylmethionine-dependent methyltransferase activity"/>
    <property type="evidence" value="ECO:0007669"/>
    <property type="project" value="UniProtKB-ARBA"/>
</dbReference>
<dbReference type="PANTHER" id="PTHR18895:SF74">
    <property type="entry name" value="MTRF1L RELEASE FACTOR GLUTAMINE METHYLTRANSFERASE"/>
    <property type="match status" value="1"/>
</dbReference>
<protein>
    <submittedName>
        <fullName evidence="2">Methyltransferase</fullName>
    </submittedName>
</protein>
<accession>A0A6G7YER0</accession>
<dbReference type="CDD" id="cd02440">
    <property type="entry name" value="AdoMet_MTases"/>
    <property type="match status" value="1"/>
</dbReference>
<dbReference type="GO" id="GO:0008170">
    <property type="term" value="F:N-methyltransferase activity"/>
    <property type="evidence" value="ECO:0007669"/>
    <property type="project" value="UniProtKB-ARBA"/>
</dbReference>
<dbReference type="InterPro" id="IPR029063">
    <property type="entry name" value="SAM-dependent_MTases_sf"/>
</dbReference>
<dbReference type="EMBL" id="CP049866">
    <property type="protein sequence ID" value="QIK75128.1"/>
    <property type="molecule type" value="Genomic_DNA"/>
</dbReference>
<keyword evidence="3" id="KW-1185">Reference proteome</keyword>
<dbReference type="PANTHER" id="PTHR18895">
    <property type="entry name" value="HEMK METHYLTRANSFERASE"/>
    <property type="match status" value="1"/>
</dbReference>
<reference evidence="2 3" key="1">
    <citation type="submission" date="2020-03" db="EMBL/GenBank/DDBJ databases">
        <title>Nocardioides sp. nov., isolated from fish.</title>
        <authorList>
            <person name="Hyun D.-W."/>
            <person name="Bae J.-W."/>
        </authorList>
    </citation>
    <scope>NUCLEOTIDE SEQUENCE [LARGE SCALE GENOMIC DNA]</scope>
    <source>
        <strain evidence="2 3">HDW12A</strain>
    </source>
</reference>
<dbReference type="PROSITE" id="PS00092">
    <property type="entry name" value="N6_MTASE"/>
    <property type="match status" value="1"/>
</dbReference>
<organism evidence="2 3">
    <name type="scientific">Nocardioides piscis</name>
    <dbReference type="NCBI Taxonomy" id="2714938"/>
    <lineage>
        <taxon>Bacteria</taxon>
        <taxon>Bacillati</taxon>
        <taxon>Actinomycetota</taxon>
        <taxon>Actinomycetes</taxon>
        <taxon>Propionibacteriales</taxon>
        <taxon>Nocardioidaceae</taxon>
        <taxon>Nocardioides</taxon>
    </lineage>
</organism>
<dbReference type="RefSeq" id="WP_166316393.1">
    <property type="nucleotide sequence ID" value="NZ_CP049866.1"/>
</dbReference>
<dbReference type="Pfam" id="PF05175">
    <property type="entry name" value="MTS"/>
    <property type="match status" value="1"/>
</dbReference>
<dbReference type="InterPro" id="IPR002052">
    <property type="entry name" value="DNA_methylase_N6_adenine_CS"/>
</dbReference>
<keyword evidence="2" id="KW-0808">Transferase</keyword>
<dbReference type="InterPro" id="IPR007848">
    <property type="entry name" value="Small_mtfrase_dom"/>
</dbReference>